<dbReference type="InterPro" id="IPR001943">
    <property type="entry name" value="UVR_dom"/>
</dbReference>
<evidence type="ECO:0000256" key="1">
    <source>
        <dbReference type="ARBA" id="ARBA00023236"/>
    </source>
</evidence>
<evidence type="ECO:0000259" key="2">
    <source>
        <dbReference type="PROSITE" id="PS50151"/>
    </source>
</evidence>
<sequence length="100" mass="11749">DLIKELYPLRTCNYDLSQSNINSGKFKVCLEYHIGNCKGPCEGLESLEDYQKQVDAIREILKGNFKESMKDFKRLMNKYAQDLHFEEAQKIKEKIEVLEN</sequence>
<evidence type="ECO:0000313" key="3">
    <source>
        <dbReference type="EMBL" id="TEB40546.1"/>
    </source>
</evidence>
<dbReference type="PANTHER" id="PTHR30562:SF1">
    <property type="entry name" value="UVRABC SYSTEM PROTEIN C"/>
    <property type="match status" value="1"/>
</dbReference>
<reference evidence="3 4" key="1">
    <citation type="journal article" date="2018" name="Syst. Appl. Microbiol.">
        <title>Flavobacterium circumlabens sp. nov. and Flavobacterium cupreum sp. nov., two psychrotrophic species isolated from Antarctic environmental samples.</title>
        <authorList>
            <person name="Kralova S."/>
            <person name="Busse H.J."/>
            <person name="Svec P."/>
            <person name="Maslanova I."/>
            <person name="Stankova E."/>
            <person name="Bartak M."/>
            <person name="Sedlacek I."/>
        </authorList>
    </citation>
    <scope>NUCLEOTIDE SEQUENCE [LARGE SCALE GENOMIC DNA]</scope>
    <source>
        <strain evidence="3 4">CCM 8828</strain>
    </source>
</reference>
<dbReference type="PANTHER" id="PTHR30562">
    <property type="entry name" value="UVRC/OXIDOREDUCTASE"/>
    <property type="match status" value="1"/>
</dbReference>
<keyword evidence="1" id="KW-0742">SOS response</keyword>
<accession>A0A4Y7U292</accession>
<protein>
    <submittedName>
        <fullName evidence="3">Excinuclease ABC subunit C</fullName>
    </submittedName>
</protein>
<keyword evidence="1" id="KW-0227">DNA damage</keyword>
<dbReference type="Proteomes" id="UP000298340">
    <property type="component" value="Unassembled WGS sequence"/>
</dbReference>
<dbReference type="Pfam" id="PF02151">
    <property type="entry name" value="UVR"/>
    <property type="match status" value="1"/>
</dbReference>
<evidence type="ECO:0000313" key="4">
    <source>
        <dbReference type="Proteomes" id="UP000298340"/>
    </source>
</evidence>
<name>A0A4Y7U292_9FLAO</name>
<dbReference type="PROSITE" id="PS50151">
    <property type="entry name" value="UVR"/>
    <property type="match status" value="1"/>
</dbReference>
<comment type="caution">
    <text evidence="3">The sequence shown here is derived from an EMBL/GenBank/DDBJ whole genome shotgun (WGS) entry which is preliminary data.</text>
</comment>
<dbReference type="EMBL" id="QWDN01001181">
    <property type="protein sequence ID" value="TEB40546.1"/>
    <property type="molecule type" value="Genomic_DNA"/>
</dbReference>
<feature type="non-terminal residue" evidence="3">
    <location>
        <position position="1"/>
    </location>
</feature>
<dbReference type="RefSeq" id="WP_194100477.1">
    <property type="nucleotide sequence ID" value="NZ_QWDN01001181.1"/>
</dbReference>
<dbReference type="SUPFAM" id="SSF46600">
    <property type="entry name" value="C-terminal UvrC-binding domain of UvrB"/>
    <property type="match status" value="1"/>
</dbReference>
<dbReference type="InterPro" id="IPR050066">
    <property type="entry name" value="UvrABC_protein_C"/>
</dbReference>
<dbReference type="GO" id="GO:0009380">
    <property type="term" value="C:excinuclease repair complex"/>
    <property type="evidence" value="ECO:0007669"/>
    <property type="project" value="TreeGrafter"/>
</dbReference>
<feature type="domain" description="UVR" evidence="2">
    <location>
        <begin position="66"/>
        <end position="100"/>
    </location>
</feature>
<feature type="non-terminal residue" evidence="3">
    <location>
        <position position="100"/>
    </location>
</feature>
<proteinExistence type="predicted"/>
<gene>
    <name evidence="3" type="ORF">D0809_30060</name>
</gene>
<dbReference type="InterPro" id="IPR036876">
    <property type="entry name" value="UVR_dom_sf"/>
</dbReference>
<dbReference type="AlphaFoldDB" id="A0A4Y7U292"/>
<dbReference type="GO" id="GO:0009432">
    <property type="term" value="P:SOS response"/>
    <property type="evidence" value="ECO:0007669"/>
    <property type="project" value="UniProtKB-KW"/>
</dbReference>
<organism evidence="3 4">
    <name type="scientific">Flavobacterium circumlabens</name>
    <dbReference type="NCBI Taxonomy" id="2133765"/>
    <lineage>
        <taxon>Bacteria</taxon>
        <taxon>Pseudomonadati</taxon>
        <taxon>Bacteroidota</taxon>
        <taxon>Flavobacteriia</taxon>
        <taxon>Flavobacteriales</taxon>
        <taxon>Flavobacteriaceae</taxon>
        <taxon>Flavobacterium</taxon>
    </lineage>
</organism>